<dbReference type="AlphaFoldDB" id="A0A0F2D8S2"/>
<evidence type="ECO:0000313" key="3">
    <source>
        <dbReference type="Proteomes" id="UP000033716"/>
    </source>
</evidence>
<evidence type="ECO:0000313" key="2">
    <source>
        <dbReference type="EMBL" id="KJQ70721.1"/>
    </source>
</evidence>
<organism evidence="2 3">
    <name type="scientific">Streptococcus oralis subsp. oralis</name>
    <dbReference type="NCBI Taxonomy" id="1891914"/>
    <lineage>
        <taxon>Bacteria</taxon>
        <taxon>Bacillati</taxon>
        <taxon>Bacillota</taxon>
        <taxon>Bacilli</taxon>
        <taxon>Lactobacillales</taxon>
        <taxon>Streptococcaceae</taxon>
        <taxon>Streptococcus</taxon>
    </lineage>
</organism>
<dbReference type="RefSeq" id="WP_033629736.1">
    <property type="nucleotide sequence ID" value="NZ_JAFJLY010000001.1"/>
</dbReference>
<dbReference type="PROSITE" id="PS51257">
    <property type="entry name" value="PROKAR_LIPOPROTEIN"/>
    <property type="match status" value="1"/>
</dbReference>
<evidence type="ECO:0008006" key="4">
    <source>
        <dbReference type="Google" id="ProtNLM"/>
    </source>
</evidence>
<dbReference type="Proteomes" id="UP000033716">
    <property type="component" value="Unassembled WGS sequence"/>
</dbReference>
<reference evidence="2 3" key="1">
    <citation type="submission" date="2015-02" db="EMBL/GenBank/DDBJ databases">
        <title>Evolution of amylase-binding proteins of oral streptococcal species.</title>
        <authorList>
            <person name="Haase E.M."/>
        </authorList>
    </citation>
    <scope>NUCLEOTIDE SEQUENCE [LARGE SCALE GENOMIC DNA]</scope>
    <source>
        <strain evidence="2 3">SK141</strain>
    </source>
</reference>
<feature type="chain" id="PRO_5002452214" description="Lipoprotein" evidence="1">
    <location>
        <begin position="22"/>
        <end position="156"/>
    </location>
</feature>
<dbReference type="EMBL" id="JYGR01000005">
    <property type="protein sequence ID" value="KJQ70721.1"/>
    <property type="molecule type" value="Genomic_DNA"/>
</dbReference>
<feature type="signal peptide" evidence="1">
    <location>
        <begin position="1"/>
        <end position="21"/>
    </location>
</feature>
<gene>
    <name evidence="2" type="ORF">TZ92_01249</name>
</gene>
<dbReference type="InterPro" id="IPR047002">
    <property type="entry name" value="Tcp10_C_sf"/>
</dbReference>
<dbReference type="Gene3D" id="2.60.450.20">
    <property type="match status" value="1"/>
</dbReference>
<evidence type="ECO:0000256" key="1">
    <source>
        <dbReference type="SAM" id="SignalP"/>
    </source>
</evidence>
<dbReference type="PATRIC" id="fig|28037.214.peg.1252"/>
<keyword evidence="1" id="KW-0732">Signal</keyword>
<protein>
    <recommendedName>
        <fullName evidence="4">Lipoprotein</fullName>
    </recommendedName>
</protein>
<comment type="caution">
    <text evidence="2">The sequence shown here is derived from an EMBL/GenBank/DDBJ whole genome shotgun (WGS) entry which is preliminary data.</text>
</comment>
<sequence>MKKKFLLIALFISVILLTACANNNSKVVEKNSDGTSTITYTDGSVIGTNGKDFTFLQEDGSSIIYLDNDKTYQYHGTDGSFVSKDSGGSYTIQLPSDDNVILYANGSYLINNADGSSETGSSKEELNKYLISKNFTVFSDLDKKVADIVDYVKKNN</sequence>
<name>A0A0F2D8S2_STROR</name>
<proteinExistence type="predicted"/>
<accession>A0A0F2D8S2</accession>